<keyword evidence="10" id="KW-1185">Reference proteome</keyword>
<dbReference type="GO" id="GO:0005764">
    <property type="term" value="C:lysosome"/>
    <property type="evidence" value="ECO:0007669"/>
    <property type="project" value="TreeGrafter"/>
</dbReference>
<evidence type="ECO:0000256" key="3">
    <source>
        <dbReference type="ARBA" id="ARBA00012662"/>
    </source>
</evidence>
<evidence type="ECO:0000256" key="6">
    <source>
        <dbReference type="ARBA" id="ARBA00023295"/>
    </source>
</evidence>
<accession>A9KQ68</accession>
<dbReference type="Gene3D" id="3.20.20.80">
    <property type="entry name" value="Glycosidases"/>
    <property type="match status" value="1"/>
</dbReference>
<dbReference type="GO" id="GO:0004560">
    <property type="term" value="F:alpha-L-fucosidase activity"/>
    <property type="evidence" value="ECO:0007669"/>
    <property type="project" value="UniProtKB-EC"/>
</dbReference>
<evidence type="ECO:0000259" key="8">
    <source>
        <dbReference type="Pfam" id="PF01120"/>
    </source>
</evidence>
<evidence type="ECO:0000256" key="1">
    <source>
        <dbReference type="ARBA" id="ARBA00004071"/>
    </source>
</evidence>
<dbReference type="OrthoDB" id="107551at2"/>
<keyword evidence="6 9" id="KW-0326">Glycosidase</keyword>
<dbReference type="PANTHER" id="PTHR10030:SF37">
    <property type="entry name" value="ALPHA-L-FUCOSIDASE-RELATED"/>
    <property type="match status" value="1"/>
</dbReference>
<dbReference type="Proteomes" id="UP000000370">
    <property type="component" value="Chromosome"/>
</dbReference>
<dbReference type="HOGENOM" id="CLU_002934_0_2_9"/>
<dbReference type="Pfam" id="PF01120">
    <property type="entry name" value="Alpha_L_fucos"/>
    <property type="match status" value="1"/>
</dbReference>
<keyword evidence="4" id="KW-0732">Signal</keyword>
<evidence type="ECO:0000256" key="4">
    <source>
        <dbReference type="ARBA" id="ARBA00022729"/>
    </source>
</evidence>
<comment type="function">
    <text evidence="1">Alpha-L-fucosidase is responsible for hydrolyzing the alpha-1,6-linked fucose joined to the reducing-end N-acetylglucosamine of the carbohydrate moieties of glycoproteins.</text>
</comment>
<evidence type="ECO:0000256" key="5">
    <source>
        <dbReference type="ARBA" id="ARBA00022801"/>
    </source>
</evidence>
<sequence>MNSKKTDWFCDARFGMFIHWGLYAIPGQGEWYMSFDRVNAKDYEKYFNEFNPQEFDPRQWAQLAKEAGMKYIVLTAKHHDGFCLFDSKYTDYKSTNTKAGKDFIKEYVEAVREAGLKVGIYYSLLDWHHPDYPKYNDMFHPMRENEAYKEDKYDWDNYLNYMHGQVEELCSNYGKLDLLWFDFSYGDMKGEKWKATELMEMVRRLQPEALVNDRLEGGGSSHGSIMEGTPSKIAGDFASPEQCMPTSELCNKKGEPVVWELCTTINDSWGYVPSDRNYKSAEFLIHKLVECVSKSGNLILNVGPDAQGRIPKEQVEALRQIGAWMKMNGESIYGCEGAKLPRPEWGRYTQKENILYAHIMEAPIGPIPITGVAKEQIESIRVLWDGSEAKDASLALGPRKHPETKFITFGNNGNFTYPLPIEADTVLKIVVKGNL</sequence>
<evidence type="ECO:0000313" key="10">
    <source>
        <dbReference type="Proteomes" id="UP000000370"/>
    </source>
</evidence>
<name>A9KQ68_LACP7</name>
<dbReference type="PRINTS" id="PR00741">
    <property type="entry name" value="GLHYDRLASE29"/>
</dbReference>
<protein>
    <recommendedName>
        <fullName evidence="3">alpha-L-fucosidase</fullName>
        <ecNumber evidence="3">3.2.1.51</ecNumber>
    </recommendedName>
</protein>
<dbReference type="InterPro" id="IPR000933">
    <property type="entry name" value="Glyco_hydro_29"/>
</dbReference>
<dbReference type="InterPro" id="IPR017853">
    <property type="entry name" value="GH"/>
</dbReference>
<dbReference type="RefSeq" id="WP_012201031.1">
    <property type="nucleotide sequence ID" value="NC_010001.1"/>
</dbReference>
<organism evidence="9 10">
    <name type="scientific">Lachnoclostridium phytofermentans (strain ATCC 700394 / DSM 18823 / ISDg)</name>
    <name type="common">Clostridium phytofermentans</name>
    <dbReference type="NCBI Taxonomy" id="357809"/>
    <lineage>
        <taxon>Bacteria</taxon>
        <taxon>Bacillati</taxon>
        <taxon>Bacillota</taxon>
        <taxon>Clostridia</taxon>
        <taxon>Lachnospirales</taxon>
        <taxon>Lachnospiraceae</taxon>
    </lineage>
</organism>
<evidence type="ECO:0000313" key="9">
    <source>
        <dbReference type="EMBL" id="ABX43380.1"/>
    </source>
</evidence>
<comment type="similarity">
    <text evidence="2">Belongs to the glycosyl hydrolase 29 family.</text>
</comment>
<dbReference type="EC" id="3.2.1.51" evidence="3"/>
<dbReference type="GO" id="GO:0016139">
    <property type="term" value="P:glycoside catabolic process"/>
    <property type="evidence" value="ECO:0007669"/>
    <property type="project" value="TreeGrafter"/>
</dbReference>
<dbReference type="CAZy" id="GH29">
    <property type="family name" value="Glycoside Hydrolase Family 29"/>
</dbReference>
<evidence type="ECO:0000256" key="7">
    <source>
        <dbReference type="PIRSR" id="PIRSR001092-1"/>
    </source>
</evidence>
<proteinExistence type="inferred from homology"/>
<reference evidence="10" key="1">
    <citation type="submission" date="2007-11" db="EMBL/GenBank/DDBJ databases">
        <title>Complete genome sequence of Clostridium phytofermentans ISDg.</title>
        <authorList>
            <person name="Leschine S.B."/>
            <person name="Warnick T.A."/>
            <person name="Blanchard J.L."/>
            <person name="Schnell D.J."/>
            <person name="Petit E.L."/>
            <person name="LaTouf W.G."/>
            <person name="Copeland A."/>
            <person name="Lucas S."/>
            <person name="Lapidus A."/>
            <person name="Barry K."/>
            <person name="Glavina del Rio T."/>
            <person name="Dalin E."/>
            <person name="Tice H."/>
            <person name="Pitluck S."/>
            <person name="Kiss H."/>
            <person name="Brettin T."/>
            <person name="Bruce D."/>
            <person name="Detter J.C."/>
            <person name="Han C."/>
            <person name="Kuske C."/>
            <person name="Schmutz J."/>
            <person name="Larimer F."/>
            <person name="Land M."/>
            <person name="Hauser L."/>
            <person name="Kyrpides N."/>
            <person name="Kim E.A."/>
            <person name="Richardson P."/>
        </authorList>
    </citation>
    <scope>NUCLEOTIDE SEQUENCE [LARGE SCALE GENOMIC DNA]</scope>
    <source>
        <strain evidence="10">ATCC 700394 / DSM 18823 / ISDg</strain>
    </source>
</reference>
<dbReference type="PANTHER" id="PTHR10030">
    <property type="entry name" value="ALPHA-L-FUCOSIDASE"/>
    <property type="match status" value="1"/>
</dbReference>
<dbReference type="STRING" id="357809.Cphy_3023"/>
<dbReference type="InterPro" id="IPR057739">
    <property type="entry name" value="Glyco_hydro_29_N"/>
</dbReference>
<dbReference type="eggNOG" id="COG3669">
    <property type="taxonomic scope" value="Bacteria"/>
</dbReference>
<dbReference type="EMBL" id="CP000885">
    <property type="protein sequence ID" value="ABX43380.1"/>
    <property type="molecule type" value="Genomic_DNA"/>
</dbReference>
<dbReference type="SMART" id="SM00812">
    <property type="entry name" value="Alpha_L_fucos"/>
    <property type="match status" value="1"/>
</dbReference>
<dbReference type="GO" id="GO:0006004">
    <property type="term" value="P:fucose metabolic process"/>
    <property type="evidence" value="ECO:0007669"/>
    <property type="project" value="InterPro"/>
</dbReference>
<keyword evidence="5 9" id="KW-0378">Hydrolase</keyword>
<dbReference type="AlphaFoldDB" id="A9KQ68"/>
<dbReference type="KEGG" id="cpy:Cphy_3023"/>
<dbReference type="SUPFAM" id="SSF51445">
    <property type="entry name" value="(Trans)glycosidases"/>
    <property type="match status" value="1"/>
</dbReference>
<feature type="domain" description="Glycoside hydrolase family 29 N-terminal" evidence="8">
    <location>
        <begin position="4"/>
        <end position="330"/>
    </location>
</feature>
<dbReference type="PIRSF" id="PIRSF001092">
    <property type="entry name" value="Alpha-L-fucosidase"/>
    <property type="match status" value="1"/>
</dbReference>
<evidence type="ECO:0000256" key="2">
    <source>
        <dbReference type="ARBA" id="ARBA00007951"/>
    </source>
</evidence>
<feature type="site" description="May be important for catalysis" evidence="7">
    <location>
        <position position="262"/>
    </location>
</feature>
<gene>
    <name evidence="9" type="ordered locus">Cphy_3023</name>
</gene>
<dbReference type="InterPro" id="IPR016286">
    <property type="entry name" value="FUC_metazoa-typ"/>
</dbReference>